<evidence type="ECO:0000313" key="5">
    <source>
        <dbReference type="Proteomes" id="UP000655225"/>
    </source>
</evidence>
<keyword evidence="2" id="KW-0812">Transmembrane</keyword>
<accession>A0A834ZSK0</accession>
<proteinExistence type="predicted"/>
<feature type="signal peptide" evidence="3">
    <location>
        <begin position="1"/>
        <end position="21"/>
    </location>
</feature>
<dbReference type="Proteomes" id="UP000655225">
    <property type="component" value="Unassembled WGS sequence"/>
</dbReference>
<dbReference type="EMBL" id="JABCRI010000002">
    <property type="protein sequence ID" value="KAF8410925.1"/>
    <property type="molecule type" value="Genomic_DNA"/>
</dbReference>
<protein>
    <submittedName>
        <fullName evidence="4">Uncharacterized protein</fullName>
    </submittedName>
</protein>
<dbReference type="OrthoDB" id="686454at2759"/>
<sequence length="109" mass="11308">MTRFLLVGLIFAGVLVVCAMADGLEGQEQNSPKIEEHGVGWSSDPPEASSENGSISEIAEAPESRRMGKHHSSGKSVAGGGVIIGGLATASFAAIFCYIRATRKNNGDC</sequence>
<evidence type="ECO:0000256" key="1">
    <source>
        <dbReference type="SAM" id="MobiDB-lite"/>
    </source>
</evidence>
<feature type="chain" id="PRO_5032477888" evidence="3">
    <location>
        <begin position="22"/>
        <end position="109"/>
    </location>
</feature>
<dbReference type="PANTHER" id="PTHR34558:SF4">
    <property type="entry name" value="TRANSMEMBRANE PROTEIN"/>
    <property type="match status" value="1"/>
</dbReference>
<keyword evidence="3" id="KW-0732">Signal</keyword>
<evidence type="ECO:0000256" key="3">
    <source>
        <dbReference type="SAM" id="SignalP"/>
    </source>
</evidence>
<feature type="transmembrane region" description="Helical" evidence="2">
    <location>
        <begin position="77"/>
        <end position="99"/>
    </location>
</feature>
<keyword evidence="2" id="KW-0472">Membrane</keyword>
<organism evidence="4 5">
    <name type="scientific">Tetracentron sinense</name>
    <name type="common">Spur-leaf</name>
    <dbReference type="NCBI Taxonomy" id="13715"/>
    <lineage>
        <taxon>Eukaryota</taxon>
        <taxon>Viridiplantae</taxon>
        <taxon>Streptophyta</taxon>
        <taxon>Embryophyta</taxon>
        <taxon>Tracheophyta</taxon>
        <taxon>Spermatophyta</taxon>
        <taxon>Magnoliopsida</taxon>
        <taxon>Trochodendrales</taxon>
        <taxon>Trochodendraceae</taxon>
        <taxon>Tetracentron</taxon>
    </lineage>
</organism>
<evidence type="ECO:0000313" key="4">
    <source>
        <dbReference type="EMBL" id="KAF8410925.1"/>
    </source>
</evidence>
<name>A0A834ZSK0_TETSI</name>
<keyword evidence="5" id="KW-1185">Reference proteome</keyword>
<reference evidence="4 5" key="1">
    <citation type="submission" date="2020-04" db="EMBL/GenBank/DDBJ databases">
        <title>Plant Genome Project.</title>
        <authorList>
            <person name="Zhang R.-G."/>
        </authorList>
    </citation>
    <scope>NUCLEOTIDE SEQUENCE [LARGE SCALE GENOMIC DNA]</scope>
    <source>
        <strain evidence="4">YNK0</strain>
        <tissue evidence="4">Leaf</tissue>
    </source>
</reference>
<dbReference type="OMA" id="PESRRMG"/>
<gene>
    <name evidence="4" type="ORF">HHK36_003462</name>
</gene>
<evidence type="ECO:0000256" key="2">
    <source>
        <dbReference type="SAM" id="Phobius"/>
    </source>
</evidence>
<keyword evidence="2" id="KW-1133">Transmembrane helix</keyword>
<dbReference type="AlphaFoldDB" id="A0A834ZSK0"/>
<comment type="caution">
    <text evidence="4">The sequence shown here is derived from an EMBL/GenBank/DDBJ whole genome shotgun (WGS) entry which is preliminary data.</text>
</comment>
<feature type="region of interest" description="Disordered" evidence="1">
    <location>
        <begin position="27"/>
        <end position="76"/>
    </location>
</feature>
<dbReference type="PANTHER" id="PTHR34558">
    <property type="entry name" value="EXPRESSED PROTEIN"/>
    <property type="match status" value="1"/>
</dbReference>